<reference evidence="2 3" key="1">
    <citation type="submission" date="2019-03" db="EMBL/GenBank/DDBJ databases">
        <title>Burkholderia cepacia outbreak.</title>
        <authorList>
            <person name="Farzana R."/>
            <person name="Walsh T.R."/>
        </authorList>
    </citation>
    <scope>NUCLEOTIDE SEQUENCE [LARGE SCALE GENOMIC DNA]</scope>
    <source>
        <strain evidence="3">d13</strain>
    </source>
</reference>
<organism evidence="2 3">
    <name type="scientific">Burkholderia cepacia</name>
    <name type="common">Pseudomonas cepacia</name>
    <dbReference type="NCBI Taxonomy" id="292"/>
    <lineage>
        <taxon>Bacteria</taxon>
        <taxon>Pseudomonadati</taxon>
        <taxon>Pseudomonadota</taxon>
        <taxon>Betaproteobacteria</taxon>
        <taxon>Burkholderiales</taxon>
        <taxon>Burkholderiaceae</taxon>
        <taxon>Burkholderia</taxon>
        <taxon>Burkholderia cepacia complex</taxon>
    </lineage>
</organism>
<evidence type="ECO:0000313" key="3">
    <source>
        <dbReference type="Proteomes" id="UP000298234"/>
    </source>
</evidence>
<dbReference type="EMBL" id="SNSQ01000029">
    <property type="protein sequence ID" value="TEU43196.1"/>
    <property type="molecule type" value="Genomic_DNA"/>
</dbReference>
<name>A0AAX2RIV5_BURCE</name>
<proteinExistence type="predicted"/>
<comment type="caution">
    <text evidence="2">The sequence shown here is derived from an EMBL/GenBank/DDBJ whole genome shotgun (WGS) entry which is preliminary data.</text>
</comment>
<evidence type="ECO:0000313" key="2">
    <source>
        <dbReference type="EMBL" id="TEU43196.1"/>
    </source>
</evidence>
<feature type="compositionally biased region" description="Low complexity" evidence="1">
    <location>
        <begin position="61"/>
        <end position="74"/>
    </location>
</feature>
<dbReference type="RefSeq" id="WP_134256700.1">
    <property type="nucleotide sequence ID" value="NZ_SNSF01000048.1"/>
</dbReference>
<feature type="compositionally biased region" description="Basic and acidic residues" evidence="1">
    <location>
        <begin position="93"/>
        <end position="104"/>
    </location>
</feature>
<evidence type="ECO:0000256" key="1">
    <source>
        <dbReference type="SAM" id="MobiDB-lite"/>
    </source>
</evidence>
<accession>A0AAX2RIV5</accession>
<gene>
    <name evidence="2" type="ORF">E3D37_24040</name>
</gene>
<feature type="compositionally biased region" description="Polar residues" evidence="1">
    <location>
        <begin position="78"/>
        <end position="91"/>
    </location>
</feature>
<sequence>MNDRTSPAGSKVGETAHERAALLDRAEAIVVDAIKRMRAAHVHCQDLLHDAEAFMEDKARAASATETEAEGTCAQCRKPSTTNQMRASGTAATERDSEAPHAGH</sequence>
<dbReference type="Proteomes" id="UP000298234">
    <property type="component" value="Unassembled WGS sequence"/>
</dbReference>
<feature type="region of interest" description="Disordered" evidence="1">
    <location>
        <begin position="59"/>
        <end position="104"/>
    </location>
</feature>
<dbReference type="AlphaFoldDB" id="A0AAX2RIV5"/>
<protein>
    <submittedName>
        <fullName evidence="2">Uncharacterized protein</fullName>
    </submittedName>
</protein>